<feature type="repeat" description="WD" evidence="5">
    <location>
        <begin position="233"/>
        <end position="255"/>
    </location>
</feature>
<evidence type="ECO:0000256" key="5">
    <source>
        <dbReference type="PROSITE-ProRule" id="PRU00221"/>
    </source>
</evidence>
<dbReference type="SMART" id="SM00320">
    <property type="entry name" value="WD40"/>
    <property type="match status" value="5"/>
</dbReference>
<dbReference type="Proteomes" id="UP001519460">
    <property type="component" value="Unassembled WGS sequence"/>
</dbReference>
<evidence type="ECO:0000256" key="6">
    <source>
        <dbReference type="SAM" id="MobiDB-lite"/>
    </source>
</evidence>
<evidence type="ECO:0008006" key="9">
    <source>
        <dbReference type="Google" id="ProtNLM"/>
    </source>
</evidence>
<organism evidence="7 8">
    <name type="scientific">Batillaria attramentaria</name>
    <dbReference type="NCBI Taxonomy" id="370345"/>
    <lineage>
        <taxon>Eukaryota</taxon>
        <taxon>Metazoa</taxon>
        <taxon>Spiralia</taxon>
        <taxon>Lophotrochozoa</taxon>
        <taxon>Mollusca</taxon>
        <taxon>Gastropoda</taxon>
        <taxon>Caenogastropoda</taxon>
        <taxon>Sorbeoconcha</taxon>
        <taxon>Cerithioidea</taxon>
        <taxon>Batillariidae</taxon>
        <taxon>Batillaria</taxon>
    </lineage>
</organism>
<dbReference type="PANTHER" id="PTHR22652:SF0">
    <property type="entry name" value="NUCLEOPORIN NUP43"/>
    <property type="match status" value="1"/>
</dbReference>
<evidence type="ECO:0000256" key="4">
    <source>
        <dbReference type="ARBA" id="ARBA00023242"/>
    </source>
</evidence>
<dbReference type="SUPFAM" id="SSF50978">
    <property type="entry name" value="WD40 repeat-like"/>
    <property type="match status" value="1"/>
</dbReference>
<accession>A0ABD0L5Z1</accession>
<dbReference type="InterPro" id="IPR015943">
    <property type="entry name" value="WD40/YVTN_repeat-like_dom_sf"/>
</dbReference>
<evidence type="ECO:0000256" key="1">
    <source>
        <dbReference type="ARBA" id="ARBA00004123"/>
    </source>
</evidence>
<keyword evidence="2 5" id="KW-0853">WD repeat</keyword>
<gene>
    <name evidence="7" type="ORF">BaRGS_00013932</name>
</gene>
<feature type="compositionally biased region" description="Polar residues" evidence="6">
    <location>
        <begin position="24"/>
        <end position="34"/>
    </location>
</feature>
<dbReference type="AlphaFoldDB" id="A0ABD0L5Z1"/>
<comment type="subcellular location">
    <subcellularLocation>
        <location evidence="1">Nucleus</location>
    </subcellularLocation>
</comment>
<evidence type="ECO:0000256" key="3">
    <source>
        <dbReference type="ARBA" id="ARBA00022737"/>
    </source>
</evidence>
<dbReference type="InterPro" id="IPR036322">
    <property type="entry name" value="WD40_repeat_dom_sf"/>
</dbReference>
<comment type="caution">
    <text evidence="7">The sequence shown here is derived from an EMBL/GenBank/DDBJ whole genome shotgun (WGS) entry which is preliminary data.</text>
</comment>
<dbReference type="PROSITE" id="PS00678">
    <property type="entry name" value="WD_REPEATS_1"/>
    <property type="match status" value="1"/>
</dbReference>
<dbReference type="FunFam" id="2.130.10.10:FF:000249">
    <property type="entry name" value="nucleoporin Nup43"/>
    <property type="match status" value="1"/>
</dbReference>
<proteinExistence type="predicted"/>
<keyword evidence="3" id="KW-0677">Repeat</keyword>
<evidence type="ECO:0000313" key="8">
    <source>
        <dbReference type="Proteomes" id="UP001519460"/>
    </source>
</evidence>
<dbReference type="InterPro" id="IPR001680">
    <property type="entry name" value="WD40_rpt"/>
</dbReference>
<protein>
    <recommendedName>
        <fullName evidence="9">Nucleoporin Nup43</fullName>
    </recommendedName>
</protein>
<dbReference type="Gene3D" id="2.130.10.10">
    <property type="entry name" value="YVTN repeat-like/Quinoprotein amine dehydrogenase"/>
    <property type="match status" value="1"/>
</dbReference>
<evidence type="ECO:0000313" key="7">
    <source>
        <dbReference type="EMBL" id="KAK7494805.1"/>
    </source>
</evidence>
<evidence type="ECO:0000256" key="2">
    <source>
        <dbReference type="ARBA" id="ARBA00022574"/>
    </source>
</evidence>
<reference evidence="7 8" key="1">
    <citation type="journal article" date="2023" name="Sci. Data">
        <title>Genome assembly of the Korean intertidal mud-creeper Batillaria attramentaria.</title>
        <authorList>
            <person name="Patra A.K."/>
            <person name="Ho P.T."/>
            <person name="Jun S."/>
            <person name="Lee S.J."/>
            <person name="Kim Y."/>
            <person name="Won Y.J."/>
        </authorList>
    </citation>
    <scope>NUCLEOTIDE SEQUENCE [LARGE SCALE GENOMIC DNA]</scope>
    <source>
        <strain evidence="7">Wonlab-2016</strain>
    </source>
</reference>
<keyword evidence="4" id="KW-0539">Nucleus</keyword>
<dbReference type="Pfam" id="PF00400">
    <property type="entry name" value="WD40"/>
    <property type="match status" value="2"/>
</dbReference>
<sequence length="370" mass="40637">MAVPSVKYVSQKISKIRWRPRPKQSLQPSDTFATGSWDDEENKLSLWQVQGQDPGSSRLAEEDALAQNEPQLLCEVQHPGNVMDLCFVTQEHIATASSTGSLILYQHHANLQHVQAVQEWMNLHSSSGRACPCTAVATCGEDTVVTGGEDGRISLLSPGQTAPVRVLERADSCTINSMTFLKQAEVLTVNAFGQLKIFDLRQNTDTPAQIFSVTEDHWSLLCVDKHPGQPHVVATGGQDGSLTIWDLRQDRFPMTALEAHASSMWEVRFHPHHAEHLFTCSEDGSLWHWDGSALTSTLDISAKGGGEVNSKHTGHHSPWLGLDASRNKLEITSILPYKSLPVNTLDIEGAMLVCGTDSETIYTVTLPQLT</sequence>
<feature type="repeat" description="WD" evidence="5">
    <location>
        <begin position="257"/>
        <end position="290"/>
    </location>
</feature>
<dbReference type="PANTHER" id="PTHR22652">
    <property type="entry name" value="NUCLEOPORIN NUP43"/>
    <property type="match status" value="1"/>
</dbReference>
<name>A0ABD0L5Z1_9CAEN</name>
<dbReference type="InterPro" id="IPR019775">
    <property type="entry name" value="WD40_repeat_CS"/>
</dbReference>
<feature type="region of interest" description="Disordered" evidence="6">
    <location>
        <begin position="19"/>
        <end position="38"/>
    </location>
</feature>
<keyword evidence="8" id="KW-1185">Reference proteome</keyword>
<dbReference type="EMBL" id="JACVVK020000080">
    <property type="protein sequence ID" value="KAK7494805.1"/>
    <property type="molecule type" value="Genomic_DNA"/>
</dbReference>
<dbReference type="PROSITE" id="PS50082">
    <property type="entry name" value="WD_REPEATS_2"/>
    <property type="match status" value="2"/>
</dbReference>
<dbReference type="GO" id="GO:0005634">
    <property type="term" value="C:nucleus"/>
    <property type="evidence" value="ECO:0007669"/>
    <property type="project" value="UniProtKB-SubCell"/>
</dbReference>